<organism evidence="3">
    <name type="scientific">Lygus hesperus</name>
    <name type="common">Western plant bug</name>
    <dbReference type="NCBI Taxonomy" id="30085"/>
    <lineage>
        <taxon>Eukaryota</taxon>
        <taxon>Metazoa</taxon>
        <taxon>Ecdysozoa</taxon>
        <taxon>Arthropoda</taxon>
        <taxon>Hexapoda</taxon>
        <taxon>Insecta</taxon>
        <taxon>Pterygota</taxon>
        <taxon>Neoptera</taxon>
        <taxon>Paraneoptera</taxon>
        <taxon>Hemiptera</taxon>
        <taxon>Heteroptera</taxon>
        <taxon>Panheteroptera</taxon>
        <taxon>Cimicomorpha</taxon>
        <taxon>Miridae</taxon>
        <taxon>Mirini</taxon>
        <taxon>Lygus</taxon>
    </lineage>
</organism>
<dbReference type="EC" id="2.7.7.49" evidence="1"/>
<dbReference type="InterPro" id="IPR001584">
    <property type="entry name" value="Integrase_cat-core"/>
</dbReference>
<evidence type="ECO:0000256" key="1">
    <source>
        <dbReference type="ARBA" id="ARBA00012493"/>
    </source>
</evidence>
<dbReference type="SUPFAM" id="SSF53098">
    <property type="entry name" value="Ribonuclease H-like"/>
    <property type="match status" value="1"/>
</dbReference>
<feature type="non-terminal residue" evidence="3">
    <location>
        <position position="1"/>
    </location>
</feature>
<reference evidence="3" key="1">
    <citation type="journal article" date="2014" name="PLoS ONE">
        <title>Transcriptome-Based Identification of ABC Transporters in the Western Tarnished Plant Bug Lygus hesperus.</title>
        <authorList>
            <person name="Hull J.J."/>
            <person name="Chaney K."/>
            <person name="Geib S.M."/>
            <person name="Fabrick J.A."/>
            <person name="Brent C.S."/>
            <person name="Walsh D."/>
            <person name="Lavine L.C."/>
        </authorList>
    </citation>
    <scope>NUCLEOTIDE SEQUENCE</scope>
</reference>
<protein>
    <recommendedName>
        <fullName evidence="1">RNA-directed DNA polymerase</fullName>
        <ecNumber evidence="1">2.7.7.49</ecNumber>
    </recommendedName>
</protein>
<dbReference type="InterPro" id="IPR050951">
    <property type="entry name" value="Retrovirus_Pol_polyprotein"/>
</dbReference>
<name>A0A0A9YF76_LYGHE</name>
<gene>
    <name evidence="3" type="primary">TY3B-G_36</name>
    <name evidence="3" type="ORF">CM83_103156</name>
</gene>
<dbReference type="InterPro" id="IPR041588">
    <property type="entry name" value="Integrase_H2C2"/>
</dbReference>
<dbReference type="Pfam" id="PF00665">
    <property type="entry name" value="rve"/>
    <property type="match status" value="1"/>
</dbReference>
<dbReference type="AlphaFoldDB" id="A0A0A9YF76"/>
<evidence type="ECO:0000313" key="3">
    <source>
        <dbReference type="EMBL" id="JAG28120.1"/>
    </source>
</evidence>
<dbReference type="InterPro" id="IPR012337">
    <property type="entry name" value="RNaseH-like_sf"/>
</dbReference>
<dbReference type="PANTHER" id="PTHR37984:SF5">
    <property type="entry name" value="PROTEIN NYNRIN-LIKE"/>
    <property type="match status" value="1"/>
</dbReference>
<dbReference type="GO" id="GO:0003676">
    <property type="term" value="F:nucleic acid binding"/>
    <property type="evidence" value="ECO:0007669"/>
    <property type="project" value="InterPro"/>
</dbReference>
<dbReference type="Gene3D" id="3.30.420.10">
    <property type="entry name" value="Ribonuclease H-like superfamily/Ribonuclease H"/>
    <property type="match status" value="1"/>
</dbReference>
<sequence>DHKALTSLINLQNASGRLARWLIKILSFDFEPHHVKGSSNTLADYLSRNFPSEPQQPKLIAAVLTEIPEIYQNLFQAQKADKILGPIIDSLERKEAVTNYVVKHGKLYIKNDDGRMKVAVPDSLRHILFKYYHSTSMGGHQGVSKTASKIKEIFHFPKLHSFLREQIAACVECQKSKYDQTGKKGQLSSQIYTHPGQALFIDIAGELPPSKKERFKYILVCMDGFTRFTFFIPLKEATSKSVSQAIEHTIFKNFGYWETLRSDNASIFRSKIFTNFLFTRGIKQVFFTRYQPDANLCERRIKDLKQAITAYHAEDQRSWPENLDFVQLAFNAAIHESTGFSPNM</sequence>
<dbReference type="Pfam" id="PF17921">
    <property type="entry name" value="Integrase_H2C2"/>
    <property type="match status" value="1"/>
</dbReference>
<dbReference type="GO" id="GO:0003964">
    <property type="term" value="F:RNA-directed DNA polymerase activity"/>
    <property type="evidence" value="ECO:0007669"/>
    <property type="project" value="UniProtKB-EC"/>
</dbReference>
<dbReference type="PANTHER" id="PTHR37984">
    <property type="entry name" value="PROTEIN CBG26694"/>
    <property type="match status" value="1"/>
</dbReference>
<dbReference type="Gene3D" id="1.10.340.70">
    <property type="match status" value="1"/>
</dbReference>
<evidence type="ECO:0000259" key="2">
    <source>
        <dbReference type="PROSITE" id="PS50994"/>
    </source>
</evidence>
<dbReference type="InterPro" id="IPR036397">
    <property type="entry name" value="RNaseH_sf"/>
</dbReference>
<feature type="non-terminal residue" evidence="3">
    <location>
        <position position="344"/>
    </location>
</feature>
<dbReference type="GO" id="GO:0015074">
    <property type="term" value="P:DNA integration"/>
    <property type="evidence" value="ECO:0007669"/>
    <property type="project" value="InterPro"/>
</dbReference>
<feature type="domain" description="Integrase catalytic" evidence="2">
    <location>
        <begin position="191"/>
        <end position="344"/>
    </location>
</feature>
<accession>A0A0A9YF76</accession>
<reference evidence="3" key="2">
    <citation type="submission" date="2014-07" db="EMBL/GenBank/DDBJ databases">
        <authorList>
            <person name="Hull J."/>
        </authorList>
    </citation>
    <scope>NUCLEOTIDE SEQUENCE</scope>
</reference>
<dbReference type="PROSITE" id="PS50994">
    <property type="entry name" value="INTEGRASE"/>
    <property type="match status" value="1"/>
</dbReference>
<proteinExistence type="predicted"/>
<dbReference type="EMBL" id="GBHO01015484">
    <property type="protein sequence ID" value="JAG28120.1"/>
    <property type="molecule type" value="Transcribed_RNA"/>
</dbReference>